<organism evidence="7 8">
    <name type="scientific">Puia dinghuensis</name>
    <dbReference type="NCBI Taxonomy" id="1792502"/>
    <lineage>
        <taxon>Bacteria</taxon>
        <taxon>Pseudomonadati</taxon>
        <taxon>Bacteroidota</taxon>
        <taxon>Chitinophagia</taxon>
        <taxon>Chitinophagales</taxon>
        <taxon>Chitinophagaceae</taxon>
        <taxon>Puia</taxon>
    </lineage>
</organism>
<keyword evidence="2 4" id="KW-0472">Membrane</keyword>
<dbReference type="Pfam" id="PF07715">
    <property type="entry name" value="Plug"/>
    <property type="match status" value="1"/>
</dbReference>
<feature type="domain" description="TonB-dependent receptor-like beta-barrel" evidence="5">
    <location>
        <begin position="373"/>
        <end position="920"/>
    </location>
</feature>
<reference evidence="7" key="1">
    <citation type="journal article" date="2014" name="Int. J. Syst. Evol. Microbiol.">
        <title>Complete genome sequence of Corynebacterium casei LMG S-19264T (=DSM 44701T), isolated from a smear-ripened cheese.</title>
        <authorList>
            <consortium name="US DOE Joint Genome Institute (JGI-PGF)"/>
            <person name="Walter F."/>
            <person name="Albersmeier A."/>
            <person name="Kalinowski J."/>
            <person name="Ruckert C."/>
        </authorList>
    </citation>
    <scope>NUCLEOTIDE SEQUENCE</scope>
    <source>
        <strain evidence="7">CGMCC 1.15448</strain>
    </source>
</reference>
<comment type="subcellular location">
    <subcellularLocation>
        <location evidence="1 4">Cell outer membrane</location>
    </subcellularLocation>
</comment>
<dbReference type="Proteomes" id="UP000607559">
    <property type="component" value="Unassembled WGS sequence"/>
</dbReference>
<proteinExistence type="inferred from homology"/>
<evidence type="ECO:0000256" key="3">
    <source>
        <dbReference type="ARBA" id="ARBA00023237"/>
    </source>
</evidence>
<dbReference type="PANTHER" id="PTHR47234">
    <property type="match status" value="1"/>
</dbReference>
<dbReference type="InterPro" id="IPR008969">
    <property type="entry name" value="CarboxyPept-like_regulatory"/>
</dbReference>
<keyword evidence="7" id="KW-0675">Receptor</keyword>
<name>A0A8J2XQK5_9BACT</name>
<dbReference type="Gene3D" id="2.40.170.20">
    <property type="entry name" value="TonB-dependent receptor, beta-barrel domain"/>
    <property type="match status" value="1"/>
</dbReference>
<dbReference type="Gene3D" id="2.170.130.10">
    <property type="entry name" value="TonB-dependent receptor, plug domain"/>
    <property type="match status" value="1"/>
</dbReference>
<dbReference type="GO" id="GO:0009279">
    <property type="term" value="C:cell outer membrane"/>
    <property type="evidence" value="ECO:0007669"/>
    <property type="project" value="UniProtKB-SubCell"/>
</dbReference>
<keyword evidence="3" id="KW-0998">Cell outer membrane</keyword>
<dbReference type="SUPFAM" id="SSF49464">
    <property type="entry name" value="Carboxypeptidase regulatory domain-like"/>
    <property type="match status" value="1"/>
</dbReference>
<protein>
    <submittedName>
        <fullName evidence="7">TonB-dependent receptor</fullName>
    </submittedName>
</protein>
<dbReference type="SUPFAM" id="SSF56935">
    <property type="entry name" value="Porins"/>
    <property type="match status" value="1"/>
</dbReference>
<dbReference type="InterPro" id="IPR012910">
    <property type="entry name" value="Plug_dom"/>
</dbReference>
<keyword evidence="8" id="KW-1185">Reference proteome</keyword>
<dbReference type="PANTHER" id="PTHR47234:SF3">
    <property type="entry name" value="SECRETIN_TONB SHORT N-TERMINAL DOMAIN-CONTAINING PROTEIN"/>
    <property type="match status" value="1"/>
</dbReference>
<comment type="caution">
    <text evidence="7">The sequence shown here is derived from an EMBL/GenBank/DDBJ whole genome shotgun (WGS) entry which is preliminary data.</text>
</comment>
<dbReference type="Gene3D" id="2.60.40.1120">
    <property type="entry name" value="Carboxypeptidase-like, regulatory domain"/>
    <property type="match status" value="1"/>
</dbReference>
<evidence type="ECO:0000256" key="1">
    <source>
        <dbReference type="ARBA" id="ARBA00004442"/>
    </source>
</evidence>
<dbReference type="InterPro" id="IPR037066">
    <property type="entry name" value="Plug_dom_sf"/>
</dbReference>
<keyword evidence="4" id="KW-0798">TonB box</keyword>
<dbReference type="InterPro" id="IPR036942">
    <property type="entry name" value="Beta-barrel_TonB_sf"/>
</dbReference>
<evidence type="ECO:0000313" key="7">
    <source>
        <dbReference type="EMBL" id="GGA83207.1"/>
    </source>
</evidence>
<evidence type="ECO:0000313" key="8">
    <source>
        <dbReference type="Proteomes" id="UP000607559"/>
    </source>
</evidence>
<evidence type="ECO:0000256" key="2">
    <source>
        <dbReference type="ARBA" id="ARBA00023136"/>
    </source>
</evidence>
<reference evidence="7" key="2">
    <citation type="submission" date="2020-09" db="EMBL/GenBank/DDBJ databases">
        <authorList>
            <person name="Sun Q."/>
            <person name="Zhou Y."/>
        </authorList>
    </citation>
    <scope>NUCLEOTIDE SEQUENCE</scope>
    <source>
        <strain evidence="7">CGMCC 1.15448</strain>
    </source>
</reference>
<dbReference type="InterPro" id="IPR000531">
    <property type="entry name" value="Beta-barrel_TonB"/>
</dbReference>
<evidence type="ECO:0000259" key="6">
    <source>
        <dbReference type="Pfam" id="PF07715"/>
    </source>
</evidence>
<comment type="similarity">
    <text evidence="4">Belongs to the TonB-dependent receptor family.</text>
</comment>
<feature type="domain" description="TonB-dependent receptor plug" evidence="6">
    <location>
        <begin position="109"/>
        <end position="231"/>
    </location>
</feature>
<dbReference type="AlphaFoldDB" id="A0A8J2XQK5"/>
<dbReference type="Pfam" id="PF13715">
    <property type="entry name" value="CarbopepD_reg_2"/>
    <property type="match status" value="1"/>
</dbReference>
<dbReference type="EMBL" id="BMJC01000001">
    <property type="protein sequence ID" value="GGA83207.1"/>
    <property type="molecule type" value="Genomic_DNA"/>
</dbReference>
<gene>
    <name evidence="7" type="ORF">GCM10011511_02800</name>
</gene>
<accession>A0A8J2XQK5</accession>
<dbReference type="Pfam" id="PF00593">
    <property type="entry name" value="TonB_dep_Rec_b-barrel"/>
    <property type="match status" value="1"/>
</dbReference>
<sequence length="967" mass="104007">MTLFCLVLTSYVLYAQQTITGKVTDQRSGSPLAGVSIKIKGGKGTSTDNEGVFKIQAASGQTLEITSVGYKPIVIAAGNQSVLQIALEPASIEMTELVFVGARGSARSKAESPVPVDVINVNNVASSTAKPDLMSQLNMTVPSFNYNKQSGGDGSDAIDFASIRGLGFDQTLVLINGKRRHLSAFVNEVGTRGRGNSGTDLNSIPEAAIDHIEILRDGASAQYGSDAIAGVINIVLKKDVHHLTVNTGWSGYYDHKYNSLNSVDPSQYYTGSWVDGNTFTTAVDYGLPIGKSGGFLNIAGNFLAQGKTFRQDPDTNWTTNPNALSTNTWRRAGGDGAVTSGGGMFNLEIPFAGTQTKFYAFGGMNYKHSNVYAWTRNFSANPQKFPTNPDGSLIYEPGIMHVAGAPDGSINSNNVFYNPQEDVYITDQSIAAGFSGTTKSSWNWDISNVTGYNDFHYYGNKTFNAALDNGLPPSSVKTRFNDGGFSFLQNTANLDINKRFAGVAEGMTLAFGAEFRYEHYKLYAGEPDSYGYDVANKLYPNLYGDGNADSLRKPASGSEGFPGFTPGDATVAHRTNTGVYGDIAIDLTKAWLVDGAVRFEHYSDFGSVTTYKFATRYKLTQNFNIRGSISTGFRAPSLQQINFSNTNTNIIKVNGVPTLEYIKLVPNYSSIARAVGIPALKQEESVNGSLGFAWTPVHNLTITTDGYWIKMKNRIVITGNFGSAIGPLASVLAANNPPLYAANFFVNAVNTTNTGLDIVIDYTKRWGKQSLRALLAGNIQNVNIDKINIPSALDSNYADRQAFFSSREQAFLKASAPRAKFSLALEYGVGKFTAGSHLTYFGKVVTQGFGYASLPGAASGGPGGAGISDQGNGWDPYVVTDDGKSVIPENFVFHGKITTDVYVSLKLTPHCTWTTGVDNLFNVHPDLAVTAGARQSSWGDSESGGAFDAVQMGFNGMRMFSKLLFRF</sequence>
<evidence type="ECO:0000259" key="5">
    <source>
        <dbReference type="Pfam" id="PF00593"/>
    </source>
</evidence>
<evidence type="ECO:0000256" key="4">
    <source>
        <dbReference type="RuleBase" id="RU003357"/>
    </source>
</evidence>